<protein>
    <submittedName>
        <fullName evidence="2">Uncharacterized protein</fullName>
    </submittedName>
</protein>
<proteinExistence type="predicted"/>
<evidence type="ECO:0000256" key="1">
    <source>
        <dbReference type="SAM" id="MobiDB-lite"/>
    </source>
</evidence>
<name>A0A177W9G6_BATDL</name>
<reference evidence="2 3" key="2">
    <citation type="submission" date="2016-05" db="EMBL/GenBank/DDBJ databases">
        <title>Lineage-specific infection strategies underlie the spectrum of fungal disease in amphibians.</title>
        <authorList>
            <person name="Cuomo C.A."/>
            <person name="Farrer R.A."/>
            <person name="James T."/>
            <person name="Longcore J."/>
            <person name="Birren B."/>
        </authorList>
    </citation>
    <scope>NUCLEOTIDE SEQUENCE [LARGE SCALE GENOMIC DNA]</scope>
    <source>
        <strain evidence="2 3">JEL423</strain>
    </source>
</reference>
<feature type="region of interest" description="Disordered" evidence="1">
    <location>
        <begin position="673"/>
        <end position="693"/>
    </location>
</feature>
<sequence length="693" mass="74657">MYPWAKISMTKMPECQFTAPSTASANNKKPSKKTMRRAINQEKNTAQISLVKPLMTAPTASATTRVSPFTNSTIVGHNALPKKHSSEDTVSIVDVPVKPTYFTTLNPTSTIPRRASGIASQLLTTPWTPQIIPIQVSTQPNPVAIPAKSSMKTISSTSTIPRRASGMVLQLLATPWTPQTIPIQVSTQPISVAIPAKSSTKTISSTKYNPIDDISLFNSGIPTKSYHLGILAPAVTADKSVLAIESTRHSVNHTIDSNLTESTSNVDSTILPHVDSCIALKPIYESRYPFSNEVICMVANAVHIRDITVLEQLARLFTIYTTGSAHSKVAARQVITTKTVATTVPNSICNPACPIQSVAVNTTRKTYSIAGPVIDLVAIVPEIPAILPVSIAKPSHIQSTTIEPFDIPLPDTASIETNATTLQIDTSLINTKDVAEAAATTLTIGNTSNTNTILDPCKNTTSKTLSYNFKDTKLDSAVDLGQQQAEVLSDENDVSKLNKAPSIKSKQPKKAVITSWWDWNLGDPIPVFPNSKTVTPIPSQRSHQTRTTISRAKVDDIQLPAEQLHLKKPIITSKVLVTEIKSTTKASKKTAIEAGFVSAPTSKTLCNTVFGYAKPVESKPSARLNTEIKTQTLTNNTAIPKQSNAGDSTVPNRSTDRKYSNIFGYAKPVECKSASTTTNTNRRATTANTAQSR</sequence>
<dbReference type="AlphaFoldDB" id="A0A177W9G6"/>
<evidence type="ECO:0000313" key="3">
    <source>
        <dbReference type="Proteomes" id="UP000077115"/>
    </source>
</evidence>
<gene>
    <name evidence="2" type="ORF">BDEG_20241</name>
</gene>
<organism evidence="2 3">
    <name type="scientific">Batrachochytrium dendrobatidis (strain JEL423)</name>
    <dbReference type="NCBI Taxonomy" id="403673"/>
    <lineage>
        <taxon>Eukaryota</taxon>
        <taxon>Fungi</taxon>
        <taxon>Fungi incertae sedis</taxon>
        <taxon>Chytridiomycota</taxon>
        <taxon>Chytridiomycota incertae sedis</taxon>
        <taxon>Chytridiomycetes</taxon>
        <taxon>Rhizophydiales</taxon>
        <taxon>Rhizophydiales incertae sedis</taxon>
        <taxon>Batrachochytrium</taxon>
    </lineage>
</organism>
<evidence type="ECO:0000313" key="2">
    <source>
        <dbReference type="EMBL" id="OAJ36021.1"/>
    </source>
</evidence>
<reference evidence="2 3" key="1">
    <citation type="submission" date="2006-10" db="EMBL/GenBank/DDBJ databases">
        <title>The Genome Sequence of Batrachochytrium dendrobatidis JEL423.</title>
        <authorList>
            <consortium name="The Broad Institute Genome Sequencing Platform"/>
            <person name="Birren B."/>
            <person name="Lander E."/>
            <person name="Galagan J."/>
            <person name="Cuomo C."/>
            <person name="Devon K."/>
            <person name="Jaffe D."/>
            <person name="Butler J."/>
            <person name="Alvarez P."/>
            <person name="Gnerre S."/>
            <person name="Grabherr M."/>
            <person name="Kleber M."/>
            <person name="Mauceli E."/>
            <person name="Brockman W."/>
            <person name="Young S."/>
            <person name="LaButti K."/>
            <person name="Sykes S."/>
            <person name="DeCaprio D."/>
            <person name="Crawford M."/>
            <person name="Koehrsen M."/>
            <person name="Engels R."/>
            <person name="Montgomery P."/>
            <person name="Pearson M."/>
            <person name="Howarth C."/>
            <person name="Larson L."/>
            <person name="White J."/>
            <person name="O'Leary S."/>
            <person name="Kodira C."/>
            <person name="Zeng Q."/>
            <person name="Yandava C."/>
            <person name="Alvarado L."/>
            <person name="Longcore J."/>
            <person name="James T."/>
        </authorList>
    </citation>
    <scope>NUCLEOTIDE SEQUENCE [LARGE SCALE GENOMIC DNA]</scope>
    <source>
        <strain evidence="2 3">JEL423</strain>
    </source>
</reference>
<dbReference type="EMBL" id="DS022300">
    <property type="protein sequence ID" value="OAJ36021.1"/>
    <property type="molecule type" value="Genomic_DNA"/>
</dbReference>
<dbReference type="VEuPathDB" id="FungiDB:BDEG_20241"/>
<dbReference type="Proteomes" id="UP000077115">
    <property type="component" value="Unassembled WGS sequence"/>
</dbReference>
<accession>A0A177W9G6</accession>